<dbReference type="PRINTS" id="PR00081">
    <property type="entry name" value="GDHRDH"/>
</dbReference>
<keyword evidence="2" id="KW-0560">Oxidoreductase</keyword>
<reference evidence="6" key="1">
    <citation type="journal article" date="2019" name="Int. J. Syst. Evol. Microbiol.">
        <title>The Global Catalogue of Microorganisms (GCM) 10K type strain sequencing project: providing services to taxonomists for standard genome sequencing and annotation.</title>
        <authorList>
            <consortium name="The Broad Institute Genomics Platform"/>
            <consortium name="The Broad Institute Genome Sequencing Center for Infectious Disease"/>
            <person name="Wu L."/>
            <person name="Ma J."/>
        </authorList>
    </citation>
    <scope>NUCLEOTIDE SEQUENCE [LARGE SCALE GENOMIC DNA]</scope>
    <source>
        <strain evidence="6">JCM 17979</strain>
    </source>
</reference>
<dbReference type="SMART" id="SM00822">
    <property type="entry name" value="PKS_KR"/>
    <property type="match status" value="1"/>
</dbReference>
<dbReference type="InterPro" id="IPR036291">
    <property type="entry name" value="NAD(P)-bd_dom_sf"/>
</dbReference>
<sequence>MIRAVSDPPPRALVTGASSGIGAALARELATRGHPLVLVARRGDALERLAAELPTPTDVVVADLATEEGLRTVEDLITDTADPVRLLVNNAATGAFARLTEQDAATLDATVHVNVLAPLRLSRAALRRMDGRGGIMMISSPVAVGTVGLTAYAASKAFLDALGRGLVAEAPAGVRITTVAPGYTRTEFHDRLGEDVSGIPDRWWLTPEDVARTALDAHARGEQRVEPGRPSTAQRAVQKARRLTRPVTARLRRRGTSGSA</sequence>
<evidence type="ECO:0000313" key="5">
    <source>
        <dbReference type="EMBL" id="GAA4772904.1"/>
    </source>
</evidence>
<feature type="compositionally biased region" description="Basic residues" evidence="3">
    <location>
        <begin position="238"/>
        <end position="260"/>
    </location>
</feature>
<organism evidence="5 6">
    <name type="scientific">Actinomycetospora chlora</name>
    <dbReference type="NCBI Taxonomy" id="663608"/>
    <lineage>
        <taxon>Bacteria</taxon>
        <taxon>Bacillati</taxon>
        <taxon>Actinomycetota</taxon>
        <taxon>Actinomycetes</taxon>
        <taxon>Pseudonocardiales</taxon>
        <taxon>Pseudonocardiaceae</taxon>
        <taxon>Actinomycetospora</taxon>
    </lineage>
</organism>
<dbReference type="Proteomes" id="UP001500928">
    <property type="component" value="Unassembled WGS sequence"/>
</dbReference>
<dbReference type="PANTHER" id="PTHR44196">
    <property type="entry name" value="DEHYDROGENASE/REDUCTASE SDR FAMILY MEMBER 7B"/>
    <property type="match status" value="1"/>
</dbReference>
<evidence type="ECO:0000256" key="1">
    <source>
        <dbReference type="ARBA" id="ARBA00006484"/>
    </source>
</evidence>
<accession>A0ABP9A3G4</accession>
<dbReference type="SUPFAM" id="SSF51735">
    <property type="entry name" value="NAD(P)-binding Rossmann-fold domains"/>
    <property type="match status" value="1"/>
</dbReference>
<evidence type="ECO:0000313" key="6">
    <source>
        <dbReference type="Proteomes" id="UP001500928"/>
    </source>
</evidence>
<dbReference type="PANTHER" id="PTHR44196:SF2">
    <property type="entry name" value="SHORT-CHAIN DEHYDROGENASE-RELATED"/>
    <property type="match status" value="1"/>
</dbReference>
<dbReference type="EMBL" id="BAABHO010000001">
    <property type="protein sequence ID" value="GAA4772904.1"/>
    <property type="molecule type" value="Genomic_DNA"/>
</dbReference>
<dbReference type="CDD" id="cd05233">
    <property type="entry name" value="SDR_c"/>
    <property type="match status" value="1"/>
</dbReference>
<evidence type="ECO:0000256" key="3">
    <source>
        <dbReference type="SAM" id="MobiDB-lite"/>
    </source>
</evidence>
<comment type="similarity">
    <text evidence="1">Belongs to the short-chain dehydrogenases/reductases (SDR) family.</text>
</comment>
<comment type="caution">
    <text evidence="5">The sequence shown here is derived from an EMBL/GenBank/DDBJ whole genome shotgun (WGS) entry which is preliminary data.</text>
</comment>
<dbReference type="Pfam" id="PF00106">
    <property type="entry name" value="adh_short"/>
    <property type="match status" value="1"/>
</dbReference>
<feature type="domain" description="Ketoreductase" evidence="4">
    <location>
        <begin position="10"/>
        <end position="186"/>
    </location>
</feature>
<gene>
    <name evidence="5" type="ORF">GCM10023200_01600</name>
</gene>
<evidence type="ECO:0000259" key="4">
    <source>
        <dbReference type="SMART" id="SM00822"/>
    </source>
</evidence>
<dbReference type="InterPro" id="IPR057326">
    <property type="entry name" value="KR_dom"/>
</dbReference>
<protein>
    <submittedName>
        <fullName evidence="5">SDR family oxidoreductase</fullName>
    </submittedName>
</protein>
<evidence type="ECO:0000256" key="2">
    <source>
        <dbReference type="ARBA" id="ARBA00023002"/>
    </source>
</evidence>
<keyword evidence="6" id="KW-1185">Reference proteome</keyword>
<name>A0ABP9A3G4_9PSEU</name>
<proteinExistence type="inferred from homology"/>
<dbReference type="InterPro" id="IPR002347">
    <property type="entry name" value="SDR_fam"/>
</dbReference>
<feature type="region of interest" description="Disordered" evidence="3">
    <location>
        <begin position="219"/>
        <end position="260"/>
    </location>
</feature>
<dbReference type="Gene3D" id="3.40.50.720">
    <property type="entry name" value="NAD(P)-binding Rossmann-like Domain"/>
    <property type="match status" value="1"/>
</dbReference>